<name>A0A132ALV5_SARSC</name>
<organism evidence="2 3">
    <name type="scientific">Sarcoptes scabiei</name>
    <name type="common">Itch mite</name>
    <name type="synonym">Acarus scabiei</name>
    <dbReference type="NCBI Taxonomy" id="52283"/>
    <lineage>
        <taxon>Eukaryota</taxon>
        <taxon>Metazoa</taxon>
        <taxon>Ecdysozoa</taxon>
        <taxon>Arthropoda</taxon>
        <taxon>Chelicerata</taxon>
        <taxon>Arachnida</taxon>
        <taxon>Acari</taxon>
        <taxon>Acariformes</taxon>
        <taxon>Sarcoptiformes</taxon>
        <taxon>Astigmata</taxon>
        <taxon>Psoroptidia</taxon>
        <taxon>Sarcoptoidea</taxon>
        <taxon>Sarcoptidae</taxon>
        <taxon>Sarcoptinae</taxon>
        <taxon>Sarcoptes</taxon>
    </lineage>
</organism>
<evidence type="ECO:0000313" key="3">
    <source>
        <dbReference type="Proteomes" id="UP000616769"/>
    </source>
</evidence>
<gene>
    <name evidence="2" type="ORF">QR98_0105360</name>
</gene>
<accession>A0A132ALV5</accession>
<sequence>MSKLSRKKLLANLKEIDSMIEKIKTDRQILEKILQDVYQKQYCSDSVEIISKRSFLCDKTTIEASNSRLDSDLKEKFIANEKPNQFIELDLEVNLDQDRIEEEEEEEENDEDETIDSMGSSNNQSYKQKLSNLFDQLNG</sequence>
<protein>
    <submittedName>
        <fullName evidence="2">Uncharacterized protein</fullName>
    </submittedName>
</protein>
<proteinExistence type="predicted"/>
<feature type="region of interest" description="Disordered" evidence="1">
    <location>
        <begin position="97"/>
        <end position="139"/>
    </location>
</feature>
<feature type="compositionally biased region" description="Acidic residues" evidence="1">
    <location>
        <begin position="97"/>
        <end position="115"/>
    </location>
</feature>
<dbReference type="VEuPathDB" id="VectorBase:SSCA010126"/>
<dbReference type="EMBL" id="JXLN01018409">
    <property type="protein sequence ID" value="KPM11956.1"/>
    <property type="molecule type" value="Genomic_DNA"/>
</dbReference>
<dbReference type="OrthoDB" id="19091at2759"/>
<evidence type="ECO:0000313" key="2">
    <source>
        <dbReference type="EMBL" id="KPM11956.1"/>
    </source>
</evidence>
<evidence type="ECO:0000256" key="1">
    <source>
        <dbReference type="SAM" id="MobiDB-lite"/>
    </source>
</evidence>
<dbReference type="Proteomes" id="UP000616769">
    <property type="component" value="Unassembled WGS sequence"/>
</dbReference>
<feature type="compositionally biased region" description="Polar residues" evidence="1">
    <location>
        <begin position="117"/>
        <end position="139"/>
    </location>
</feature>
<reference evidence="2 3" key="1">
    <citation type="journal article" date="2015" name="Parasit. Vectors">
        <title>Draft genome of the scabies mite.</title>
        <authorList>
            <person name="Rider S.D.Jr."/>
            <person name="Morgan M.S."/>
            <person name="Arlian L.G."/>
        </authorList>
    </citation>
    <scope>NUCLEOTIDE SEQUENCE [LARGE SCALE GENOMIC DNA]</scope>
    <source>
        <strain evidence="2">Arlian Lab</strain>
    </source>
</reference>
<dbReference type="AlphaFoldDB" id="A0A132ALV5"/>
<comment type="caution">
    <text evidence="2">The sequence shown here is derived from an EMBL/GenBank/DDBJ whole genome shotgun (WGS) entry which is preliminary data.</text>
</comment>